<name>A0A6J5R6V3_9CAUD</name>
<dbReference type="EMBL" id="LR796425">
    <property type="protein sequence ID" value="CAB4144180.1"/>
    <property type="molecule type" value="Genomic_DNA"/>
</dbReference>
<proteinExistence type="predicted"/>
<gene>
    <name evidence="2" type="ORF">UFOVP1185_22</name>
    <name evidence="1" type="ORF">UFOVP461_18</name>
</gene>
<accession>A0A6J5R6V3</accession>
<reference evidence="2" key="1">
    <citation type="submission" date="2020-05" db="EMBL/GenBank/DDBJ databases">
        <authorList>
            <person name="Chiriac C."/>
            <person name="Salcher M."/>
            <person name="Ghai R."/>
            <person name="Kavagutti S V."/>
        </authorList>
    </citation>
    <scope>NUCLEOTIDE SEQUENCE</scope>
</reference>
<sequence>MNKNFGWVNRSERKGHATFVVGDPTSTELPSLIFELGVRPKRSEKSLAEHAPIAWSEIARISAGEVTLEQLKEAASC</sequence>
<protein>
    <submittedName>
        <fullName evidence="2">Uncharacterized protein</fullName>
    </submittedName>
</protein>
<evidence type="ECO:0000313" key="1">
    <source>
        <dbReference type="EMBL" id="CAB4144180.1"/>
    </source>
</evidence>
<dbReference type="EMBL" id="LR797133">
    <property type="protein sequence ID" value="CAB4189271.1"/>
    <property type="molecule type" value="Genomic_DNA"/>
</dbReference>
<evidence type="ECO:0000313" key="2">
    <source>
        <dbReference type="EMBL" id="CAB4189271.1"/>
    </source>
</evidence>
<organism evidence="2">
    <name type="scientific">uncultured Caudovirales phage</name>
    <dbReference type="NCBI Taxonomy" id="2100421"/>
    <lineage>
        <taxon>Viruses</taxon>
        <taxon>Duplodnaviria</taxon>
        <taxon>Heunggongvirae</taxon>
        <taxon>Uroviricota</taxon>
        <taxon>Caudoviricetes</taxon>
        <taxon>Peduoviridae</taxon>
        <taxon>Maltschvirus</taxon>
        <taxon>Maltschvirus maltsch</taxon>
    </lineage>
</organism>